<proteinExistence type="predicted"/>
<sequence length="284" mass="30630">MTPIHARGVRKHFPGNERPALDGVDLTVATGRVCALLGGNGAGKTTMIRIMTTLTRADAGTVHIAGHDVRTEATRVRAAIGLVGQYAALDEVLSARENLELFARLSGLGRRRARERAEELLGTAGLTETGRRPVGAFSGGMRRRLDLATSLITTPGVLFIDEPTTGLDPQARRDLWASVKSLARSGTTVLLTTQYLDEADALADDVVILREGRVIAQGTPQDLKKLVGEPRMELREPTLEDVYLHLHTENPHTESPHAGTPHTDNPHAGTPHAEDPHTEGDRVV</sequence>
<protein>
    <submittedName>
        <fullName evidence="8">ABC transporter ATP-binding protein</fullName>
    </submittedName>
</protein>
<evidence type="ECO:0000256" key="5">
    <source>
        <dbReference type="ARBA" id="ARBA00023251"/>
    </source>
</evidence>
<dbReference type="Pfam" id="PF00005">
    <property type="entry name" value="ABC_tran"/>
    <property type="match status" value="1"/>
</dbReference>
<dbReference type="PANTHER" id="PTHR42711">
    <property type="entry name" value="ABC TRANSPORTER ATP-BINDING PROTEIN"/>
    <property type="match status" value="1"/>
</dbReference>
<feature type="region of interest" description="Disordered" evidence="6">
    <location>
        <begin position="249"/>
        <end position="284"/>
    </location>
</feature>
<dbReference type="GO" id="GO:0005524">
    <property type="term" value="F:ATP binding"/>
    <property type="evidence" value="ECO:0007669"/>
    <property type="project" value="UniProtKB-KW"/>
</dbReference>
<dbReference type="EMBL" id="JBITGY010000010">
    <property type="protein sequence ID" value="MFI6502797.1"/>
    <property type="molecule type" value="Genomic_DNA"/>
</dbReference>
<name>A0ABW7Z3N4_9ACTN</name>
<feature type="domain" description="ABC transporter" evidence="7">
    <location>
        <begin position="4"/>
        <end position="236"/>
    </location>
</feature>
<organism evidence="8 9">
    <name type="scientific">Nonomuraea typhae</name>
    <dbReference type="NCBI Taxonomy" id="2603600"/>
    <lineage>
        <taxon>Bacteria</taxon>
        <taxon>Bacillati</taxon>
        <taxon>Actinomycetota</taxon>
        <taxon>Actinomycetes</taxon>
        <taxon>Streptosporangiales</taxon>
        <taxon>Streptosporangiaceae</taxon>
        <taxon>Nonomuraea</taxon>
    </lineage>
</organism>
<comment type="subcellular location">
    <subcellularLocation>
        <location evidence="1">Cell membrane</location>
        <topology evidence="1">Peripheral membrane protein</topology>
    </subcellularLocation>
</comment>
<evidence type="ECO:0000313" key="8">
    <source>
        <dbReference type="EMBL" id="MFI6502797.1"/>
    </source>
</evidence>
<dbReference type="Gene3D" id="3.40.50.300">
    <property type="entry name" value="P-loop containing nucleotide triphosphate hydrolases"/>
    <property type="match status" value="1"/>
</dbReference>
<keyword evidence="4 8" id="KW-0067">ATP-binding</keyword>
<evidence type="ECO:0000259" key="7">
    <source>
        <dbReference type="PROSITE" id="PS50893"/>
    </source>
</evidence>
<dbReference type="PROSITE" id="PS00211">
    <property type="entry name" value="ABC_TRANSPORTER_1"/>
    <property type="match status" value="1"/>
</dbReference>
<dbReference type="InterPro" id="IPR027417">
    <property type="entry name" value="P-loop_NTPase"/>
</dbReference>
<dbReference type="InterPro" id="IPR017871">
    <property type="entry name" value="ABC_transporter-like_CS"/>
</dbReference>
<dbReference type="InterPro" id="IPR050763">
    <property type="entry name" value="ABC_transporter_ATP-binding"/>
</dbReference>
<evidence type="ECO:0000256" key="3">
    <source>
        <dbReference type="ARBA" id="ARBA00022741"/>
    </source>
</evidence>
<gene>
    <name evidence="8" type="ORF">ACIBG2_35835</name>
</gene>
<keyword evidence="9" id="KW-1185">Reference proteome</keyword>
<dbReference type="SUPFAM" id="SSF52540">
    <property type="entry name" value="P-loop containing nucleoside triphosphate hydrolases"/>
    <property type="match status" value="1"/>
</dbReference>
<dbReference type="InterPro" id="IPR003439">
    <property type="entry name" value="ABC_transporter-like_ATP-bd"/>
</dbReference>
<dbReference type="Proteomes" id="UP001612741">
    <property type="component" value="Unassembled WGS sequence"/>
</dbReference>
<dbReference type="InterPro" id="IPR003593">
    <property type="entry name" value="AAA+_ATPase"/>
</dbReference>
<comment type="caution">
    <text evidence="8">The sequence shown here is derived from an EMBL/GenBank/DDBJ whole genome shotgun (WGS) entry which is preliminary data.</text>
</comment>
<keyword evidence="2" id="KW-0813">Transport</keyword>
<dbReference type="SMART" id="SM00382">
    <property type="entry name" value="AAA"/>
    <property type="match status" value="1"/>
</dbReference>
<dbReference type="PROSITE" id="PS50893">
    <property type="entry name" value="ABC_TRANSPORTER_2"/>
    <property type="match status" value="1"/>
</dbReference>
<evidence type="ECO:0000256" key="6">
    <source>
        <dbReference type="SAM" id="MobiDB-lite"/>
    </source>
</evidence>
<evidence type="ECO:0000256" key="4">
    <source>
        <dbReference type="ARBA" id="ARBA00022840"/>
    </source>
</evidence>
<feature type="compositionally biased region" description="Basic and acidic residues" evidence="6">
    <location>
        <begin position="272"/>
        <end position="284"/>
    </location>
</feature>
<evidence type="ECO:0000256" key="2">
    <source>
        <dbReference type="ARBA" id="ARBA00022448"/>
    </source>
</evidence>
<reference evidence="8 9" key="1">
    <citation type="submission" date="2024-10" db="EMBL/GenBank/DDBJ databases">
        <title>The Natural Products Discovery Center: Release of the First 8490 Sequenced Strains for Exploring Actinobacteria Biosynthetic Diversity.</title>
        <authorList>
            <person name="Kalkreuter E."/>
            <person name="Kautsar S.A."/>
            <person name="Yang D."/>
            <person name="Bader C.D."/>
            <person name="Teijaro C.N."/>
            <person name="Fluegel L."/>
            <person name="Davis C.M."/>
            <person name="Simpson J.R."/>
            <person name="Lauterbach L."/>
            <person name="Steele A.D."/>
            <person name="Gui C."/>
            <person name="Meng S."/>
            <person name="Li G."/>
            <person name="Viehrig K."/>
            <person name="Ye F."/>
            <person name="Su P."/>
            <person name="Kiefer A.F."/>
            <person name="Nichols A."/>
            <person name="Cepeda A.J."/>
            <person name="Yan W."/>
            <person name="Fan B."/>
            <person name="Jiang Y."/>
            <person name="Adhikari A."/>
            <person name="Zheng C.-J."/>
            <person name="Schuster L."/>
            <person name="Cowan T.M."/>
            <person name="Smanski M.J."/>
            <person name="Chevrette M.G."/>
            <person name="De Carvalho L.P.S."/>
            <person name="Shen B."/>
        </authorList>
    </citation>
    <scope>NUCLEOTIDE SEQUENCE [LARGE SCALE GENOMIC DNA]</scope>
    <source>
        <strain evidence="8 9">NPDC050545</strain>
    </source>
</reference>
<dbReference type="RefSeq" id="WP_397088337.1">
    <property type="nucleotide sequence ID" value="NZ_JBITGY010000010.1"/>
</dbReference>
<evidence type="ECO:0000256" key="1">
    <source>
        <dbReference type="ARBA" id="ARBA00004202"/>
    </source>
</evidence>
<evidence type="ECO:0000313" key="9">
    <source>
        <dbReference type="Proteomes" id="UP001612741"/>
    </source>
</evidence>
<keyword evidence="3" id="KW-0547">Nucleotide-binding</keyword>
<dbReference type="PANTHER" id="PTHR42711:SF19">
    <property type="entry name" value="DOXORUBICIN RESISTANCE ATP-BINDING PROTEIN DRRA"/>
    <property type="match status" value="1"/>
</dbReference>
<keyword evidence="5" id="KW-0046">Antibiotic resistance</keyword>
<accession>A0ABW7Z3N4</accession>